<evidence type="ECO:0000313" key="1">
    <source>
        <dbReference type="EMBL" id="GGA72819.1"/>
    </source>
</evidence>
<protein>
    <recommendedName>
        <fullName evidence="3">RES domain-containing protein</fullName>
    </recommendedName>
</protein>
<organism evidence="1 2">
    <name type="scientific">Flavobacterium palustre</name>
    <dbReference type="NCBI Taxonomy" id="1476463"/>
    <lineage>
        <taxon>Bacteria</taxon>
        <taxon>Pseudomonadati</taxon>
        <taxon>Bacteroidota</taxon>
        <taxon>Flavobacteriia</taxon>
        <taxon>Flavobacteriales</taxon>
        <taxon>Flavobacteriaceae</taxon>
        <taxon>Flavobacterium</taxon>
    </lineage>
</organism>
<evidence type="ECO:0000313" key="2">
    <source>
        <dbReference type="Proteomes" id="UP000658793"/>
    </source>
</evidence>
<dbReference type="EMBL" id="BMGA01000002">
    <property type="protein sequence ID" value="GGA72819.1"/>
    <property type="molecule type" value="Genomic_DNA"/>
</dbReference>
<accession>A0ABQ1HEZ4</accession>
<name>A0ABQ1HEZ4_9FLAO</name>
<dbReference type="Proteomes" id="UP000658793">
    <property type="component" value="Unassembled WGS sequence"/>
</dbReference>
<keyword evidence="2" id="KW-1185">Reference proteome</keyword>
<dbReference type="RefSeq" id="WP_188493384.1">
    <property type="nucleotide sequence ID" value="NZ_BMGA01000002.1"/>
</dbReference>
<sequence length="301" mass="35026">MSVDEIIKSLKELELSTYPVDEIKNLLNSLGQVGHIVVSYHKGKSIIRVRPNYKYQKFNYVDQLSYKPQKYNTTYQRASTSHKTMFYGCTVADNPSEGDLDNARAIAPFEAVKWLRDKRKKGYQKITYSRWYVKEDLNLLAIVFKETFYKTNSFTKELVDAYKEIFKFQSPEMIENSMKIQDFLAEEFSKEDTDNDYEYLISALFSEMCVQKGFDGVFYPSVRVGGMGFNIAITPQASHKLRLYAAGESSVYKLYDHTVIGNDSILKYKGNRRKLKFKRIKSHRKECLNQLGLKSMDDLFS</sequence>
<reference evidence="2" key="1">
    <citation type="journal article" date="2019" name="Int. J. Syst. Evol. Microbiol.">
        <title>The Global Catalogue of Microorganisms (GCM) 10K type strain sequencing project: providing services to taxonomists for standard genome sequencing and annotation.</title>
        <authorList>
            <consortium name="The Broad Institute Genomics Platform"/>
            <consortium name="The Broad Institute Genome Sequencing Center for Infectious Disease"/>
            <person name="Wu L."/>
            <person name="Ma J."/>
        </authorList>
    </citation>
    <scope>NUCLEOTIDE SEQUENCE [LARGE SCALE GENOMIC DNA]</scope>
    <source>
        <strain evidence="2">CGMCC 1.12811</strain>
    </source>
</reference>
<comment type="caution">
    <text evidence="1">The sequence shown here is derived from an EMBL/GenBank/DDBJ whole genome shotgun (WGS) entry which is preliminary data.</text>
</comment>
<proteinExistence type="predicted"/>
<evidence type="ECO:0008006" key="3">
    <source>
        <dbReference type="Google" id="ProtNLM"/>
    </source>
</evidence>
<gene>
    <name evidence="1" type="ORF">GCM10008015_11880</name>
</gene>